<feature type="binding site" evidence="7">
    <location>
        <begin position="94"/>
        <end position="101"/>
    </location>
    <ligand>
        <name>ATP</name>
        <dbReference type="ChEBI" id="CHEBI:30616"/>
    </ligand>
</feature>
<evidence type="ECO:0000256" key="3">
    <source>
        <dbReference type="ARBA" id="ARBA00022741"/>
    </source>
</evidence>
<sequence length="647" mass="67536">MDAQQQKSIRVAVRVRPILPADGATGATLLQLDAGRPGEVFLANGGDKRAVRRYTFDQVFGPDTKQHELYERAGVPAMVAAAAAGYHATIFAYGQTGSGKTFTMEGYRYVTRGGSQGPAGGDARQPPVAPAADPSATPEEQLGIVPRAVRELFAAAARDTSRRFTIKCSFVQIYREQVYDLLNPATMEALPGVGRGGARGARRVGGVVGGPLRMRWSQQEEFYLENLFTPEVESAEEAIQAFQAGVANKVMASHRLNASSSRSHCLFTLHVSSAPADSPLELRSARLTLVDLAGSERAATTGATEGALRDESVAINKSLFTLRQVIAALTDAAAAAATAAAGGAGGGFSAPAPHVPYRDSKLTCLLKHSLGGSSLTLMLACLSPADRFLEENASTLDYAARARRITNQVAVNEDPRSRLIRELRAEVAFLRQQLEAAGLPHRSQLPTSLAASAPCASALPAGSITPPAVTPASAAPPSTKSVGTTGIPAGANHNDAPAAPGDEDEAAYANQLRATDVEVLVRSVIEASRVAVASSSALAGLRGAYTRACASLESLRTEHDALVAEDTRLRDRLAMLEALVADSVTGAYDLRGQRPAGRSSASSIDAQRGEGLPMAGGEPGWYTASAAALIELEELRRAAAVQAGPVA</sequence>
<dbReference type="InterPro" id="IPR019821">
    <property type="entry name" value="Kinesin_motor_CS"/>
</dbReference>
<keyword evidence="2" id="KW-0963">Cytoplasm</keyword>
<protein>
    <recommendedName>
        <fullName evidence="8">Kinesin-like protein</fullName>
    </recommendedName>
</protein>
<dbReference type="GO" id="GO:0005874">
    <property type="term" value="C:microtubule"/>
    <property type="evidence" value="ECO:0007669"/>
    <property type="project" value="UniProtKB-KW"/>
</dbReference>
<reference evidence="12" key="1">
    <citation type="journal article" date="2016" name="Nat. Commun.">
        <title>The Gonium pectorale genome demonstrates co-option of cell cycle regulation during the evolution of multicellularity.</title>
        <authorList>
            <person name="Hanschen E.R."/>
            <person name="Marriage T.N."/>
            <person name="Ferris P.J."/>
            <person name="Hamaji T."/>
            <person name="Toyoda A."/>
            <person name="Fujiyama A."/>
            <person name="Neme R."/>
            <person name="Noguchi H."/>
            <person name="Minakuchi Y."/>
            <person name="Suzuki M."/>
            <person name="Kawai-Toyooka H."/>
            <person name="Smith D.R."/>
            <person name="Sparks H."/>
            <person name="Anderson J."/>
            <person name="Bakaric R."/>
            <person name="Luria V."/>
            <person name="Karger A."/>
            <person name="Kirschner M.W."/>
            <person name="Durand P.M."/>
            <person name="Michod R.E."/>
            <person name="Nozaki H."/>
            <person name="Olson B.J."/>
        </authorList>
    </citation>
    <scope>NUCLEOTIDE SEQUENCE [LARGE SCALE GENOMIC DNA]</scope>
    <source>
        <strain evidence="12">NIES-2863</strain>
    </source>
</reference>
<accession>A0A150GCH1</accession>
<evidence type="ECO:0000259" key="10">
    <source>
        <dbReference type="PROSITE" id="PS50067"/>
    </source>
</evidence>
<keyword evidence="5" id="KW-0175">Coiled coil</keyword>
<name>A0A150GCH1_GONPE</name>
<evidence type="ECO:0000256" key="2">
    <source>
        <dbReference type="ARBA" id="ARBA00022490"/>
    </source>
</evidence>
<comment type="subcellular location">
    <subcellularLocation>
        <location evidence="1">Cytoplasm</location>
    </subcellularLocation>
</comment>
<feature type="compositionally biased region" description="Low complexity" evidence="9">
    <location>
        <begin position="468"/>
        <end position="482"/>
    </location>
</feature>
<evidence type="ECO:0000256" key="6">
    <source>
        <dbReference type="ARBA" id="ARBA00023175"/>
    </source>
</evidence>
<evidence type="ECO:0000256" key="5">
    <source>
        <dbReference type="ARBA" id="ARBA00023054"/>
    </source>
</evidence>
<dbReference type="PROSITE" id="PS50067">
    <property type="entry name" value="KINESIN_MOTOR_2"/>
    <property type="match status" value="1"/>
</dbReference>
<keyword evidence="8" id="KW-0493">Microtubule</keyword>
<dbReference type="EMBL" id="LSYV01000035">
    <property type="protein sequence ID" value="KXZ47551.1"/>
    <property type="molecule type" value="Genomic_DNA"/>
</dbReference>
<dbReference type="SUPFAM" id="SSF52540">
    <property type="entry name" value="P-loop containing nucleoside triphosphate hydrolases"/>
    <property type="match status" value="1"/>
</dbReference>
<dbReference type="PANTHER" id="PTHR47969">
    <property type="entry name" value="CHROMOSOME-ASSOCIATED KINESIN KIF4A-RELATED"/>
    <property type="match status" value="1"/>
</dbReference>
<dbReference type="Gene3D" id="3.40.850.10">
    <property type="entry name" value="Kinesin motor domain"/>
    <property type="match status" value="1"/>
</dbReference>
<dbReference type="InterPro" id="IPR001752">
    <property type="entry name" value="Kinesin_motor_dom"/>
</dbReference>
<keyword evidence="12" id="KW-1185">Reference proteome</keyword>
<dbReference type="AlphaFoldDB" id="A0A150GCH1"/>
<dbReference type="Pfam" id="PF00225">
    <property type="entry name" value="Kinesin"/>
    <property type="match status" value="1"/>
</dbReference>
<dbReference type="OrthoDB" id="3176171at2759"/>
<dbReference type="GO" id="GO:0005524">
    <property type="term" value="F:ATP binding"/>
    <property type="evidence" value="ECO:0007669"/>
    <property type="project" value="UniProtKB-UniRule"/>
</dbReference>
<gene>
    <name evidence="11" type="ORF">GPECTOR_34g710</name>
</gene>
<evidence type="ECO:0000256" key="8">
    <source>
        <dbReference type="RuleBase" id="RU000394"/>
    </source>
</evidence>
<evidence type="ECO:0000256" key="7">
    <source>
        <dbReference type="PROSITE-ProRule" id="PRU00283"/>
    </source>
</evidence>
<feature type="region of interest" description="Disordered" evidence="9">
    <location>
        <begin position="113"/>
        <end position="140"/>
    </location>
</feature>
<comment type="similarity">
    <text evidence="7 8">Belongs to the TRAFAC class myosin-kinesin ATPase superfamily. Kinesin family.</text>
</comment>
<dbReference type="InterPro" id="IPR027417">
    <property type="entry name" value="P-loop_NTPase"/>
</dbReference>
<keyword evidence="3 7" id="KW-0547">Nucleotide-binding</keyword>
<dbReference type="PANTHER" id="PTHR47969:SF15">
    <property type="entry name" value="CHROMOSOME-ASSOCIATED KINESIN KIF4A-RELATED"/>
    <property type="match status" value="1"/>
</dbReference>
<proteinExistence type="inferred from homology"/>
<dbReference type="GO" id="GO:0003777">
    <property type="term" value="F:microtubule motor activity"/>
    <property type="evidence" value="ECO:0007669"/>
    <property type="project" value="InterPro"/>
</dbReference>
<dbReference type="PROSITE" id="PS00411">
    <property type="entry name" value="KINESIN_MOTOR_1"/>
    <property type="match status" value="1"/>
</dbReference>
<dbReference type="CDD" id="cd00106">
    <property type="entry name" value="KISc"/>
    <property type="match status" value="1"/>
</dbReference>
<evidence type="ECO:0000313" key="11">
    <source>
        <dbReference type="EMBL" id="KXZ47551.1"/>
    </source>
</evidence>
<evidence type="ECO:0000256" key="9">
    <source>
        <dbReference type="SAM" id="MobiDB-lite"/>
    </source>
</evidence>
<dbReference type="Proteomes" id="UP000075714">
    <property type="component" value="Unassembled WGS sequence"/>
</dbReference>
<dbReference type="GO" id="GO:0051231">
    <property type="term" value="P:spindle elongation"/>
    <property type="evidence" value="ECO:0007669"/>
    <property type="project" value="TreeGrafter"/>
</dbReference>
<evidence type="ECO:0000256" key="1">
    <source>
        <dbReference type="ARBA" id="ARBA00004496"/>
    </source>
</evidence>
<dbReference type="GO" id="GO:0008017">
    <property type="term" value="F:microtubule binding"/>
    <property type="evidence" value="ECO:0007669"/>
    <property type="project" value="InterPro"/>
</dbReference>
<evidence type="ECO:0000256" key="4">
    <source>
        <dbReference type="ARBA" id="ARBA00022840"/>
    </source>
</evidence>
<dbReference type="GO" id="GO:0007018">
    <property type="term" value="P:microtubule-based movement"/>
    <property type="evidence" value="ECO:0007669"/>
    <property type="project" value="InterPro"/>
</dbReference>
<organism evidence="11 12">
    <name type="scientific">Gonium pectorale</name>
    <name type="common">Green alga</name>
    <dbReference type="NCBI Taxonomy" id="33097"/>
    <lineage>
        <taxon>Eukaryota</taxon>
        <taxon>Viridiplantae</taxon>
        <taxon>Chlorophyta</taxon>
        <taxon>core chlorophytes</taxon>
        <taxon>Chlorophyceae</taxon>
        <taxon>CS clade</taxon>
        <taxon>Chlamydomonadales</taxon>
        <taxon>Volvocaceae</taxon>
        <taxon>Gonium</taxon>
    </lineage>
</organism>
<feature type="region of interest" description="Disordered" evidence="9">
    <location>
        <begin position="468"/>
        <end position="503"/>
    </location>
</feature>
<dbReference type="SMART" id="SM00129">
    <property type="entry name" value="KISc"/>
    <property type="match status" value="1"/>
</dbReference>
<dbReference type="InterPro" id="IPR036961">
    <property type="entry name" value="Kinesin_motor_dom_sf"/>
</dbReference>
<dbReference type="GO" id="GO:0005875">
    <property type="term" value="C:microtubule associated complex"/>
    <property type="evidence" value="ECO:0007669"/>
    <property type="project" value="TreeGrafter"/>
</dbReference>
<keyword evidence="4 7" id="KW-0067">ATP-binding</keyword>
<dbReference type="STRING" id="33097.A0A150GCH1"/>
<keyword evidence="6 7" id="KW-0505">Motor protein</keyword>
<feature type="domain" description="Kinesin motor" evidence="10">
    <location>
        <begin position="8"/>
        <end position="405"/>
    </location>
</feature>
<dbReference type="GO" id="GO:0007052">
    <property type="term" value="P:mitotic spindle organization"/>
    <property type="evidence" value="ECO:0007669"/>
    <property type="project" value="TreeGrafter"/>
</dbReference>
<dbReference type="GO" id="GO:0005737">
    <property type="term" value="C:cytoplasm"/>
    <property type="evidence" value="ECO:0007669"/>
    <property type="project" value="UniProtKB-SubCell"/>
</dbReference>
<evidence type="ECO:0000313" key="12">
    <source>
        <dbReference type="Proteomes" id="UP000075714"/>
    </source>
</evidence>
<comment type="caution">
    <text evidence="11">The sequence shown here is derived from an EMBL/GenBank/DDBJ whole genome shotgun (WGS) entry which is preliminary data.</text>
</comment>
<dbReference type="PRINTS" id="PR00380">
    <property type="entry name" value="KINESINHEAVY"/>
</dbReference>
<feature type="region of interest" description="Disordered" evidence="9">
    <location>
        <begin position="591"/>
        <end position="615"/>
    </location>
</feature>
<dbReference type="InterPro" id="IPR027640">
    <property type="entry name" value="Kinesin-like_fam"/>
</dbReference>